<evidence type="ECO:0000256" key="4">
    <source>
        <dbReference type="RuleBase" id="RU361279"/>
    </source>
</evidence>
<evidence type="ECO:0000256" key="1">
    <source>
        <dbReference type="ARBA" id="ARBA00010638"/>
    </source>
</evidence>
<dbReference type="GO" id="GO:0009396">
    <property type="term" value="P:folic acid-containing compound biosynthetic process"/>
    <property type="evidence" value="ECO:0007669"/>
    <property type="project" value="TreeGrafter"/>
</dbReference>
<keyword evidence="4" id="KW-0479">Metal-binding</keyword>
<dbReference type="NCBIfam" id="TIGR02727">
    <property type="entry name" value="MTHFS_bact"/>
    <property type="match status" value="1"/>
</dbReference>
<dbReference type="Pfam" id="PF01812">
    <property type="entry name" value="5-FTHF_cyc-lig"/>
    <property type="match status" value="1"/>
</dbReference>
<gene>
    <name evidence="5" type="ORF">HK440_03795</name>
</gene>
<dbReference type="InterPro" id="IPR002698">
    <property type="entry name" value="FTHF_cligase"/>
</dbReference>
<protein>
    <recommendedName>
        <fullName evidence="4">5-formyltetrahydrofolate cyclo-ligase</fullName>
        <ecNumber evidence="4">6.3.3.2</ecNumber>
    </recommendedName>
</protein>
<dbReference type="GO" id="GO:0035999">
    <property type="term" value="P:tetrahydrofolate interconversion"/>
    <property type="evidence" value="ECO:0007669"/>
    <property type="project" value="TreeGrafter"/>
</dbReference>
<keyword evidence="2 4" id="KW-0547">Nucleotide-binding</keyword>
<keyword evidence="3 4" id="KW-0067">ATP-binding</keyword>
<dbReference type="PANTHER" id="PTHR23407">
    <property type="entry name" value="ATPASE INHIBITOR/5-FORMYLTETRAHYDROFOLATE CYCLO-LIGASE"/>
    <property type="match status" value="1"/>
</dbReference>
<evidence type="ECO:0000313" key="6">
    <source>
        <dbReference type="Proteomes" id="UP000502945"/>
    </source>
</evidence>
<evidence type="ECO:0000256" key="2">
    <source>
        <dbReference type="ARBA" id="ARBA00022741"/>
    </source>
</evidence>
<dbReference type="Proteomes" id="UP000502945">
    <property type="component" value="Chromosome"/>
</dbReference>
<dbReference type="GO" id="GO:0030272">
    <property type="term" value="F:5-formyltetrahydrofolate cyclo-ligase activity"/>
    <property type="evidence" value="ECO:0007669"/>
    <property type="project" value="UniProtKB-EC"/>
</dbReference>
<accession>A0AAE7DUW3</accession>
<evidence type="ECO:0000313" key="5">
    <source>
        <dbReference type="EMBL" id="QJW44278.1"/>
    </source>
</evidence>
<comment type="cofactor">
    <cofactor evidence="4">
        <name>Mg(2+)</name>
        <dbReference type="ChEBI" id="CHEBI:18420"/>
    </cofactor>
</comment>
<organism evidence="5 6">
    <name type="scientific">Helicobacter pylori</name>
    <name type="common">Campylobacter pylori</name>
    <dbReference type="NCBI Taxonomy" id="210"/>
    <lineage>
        <taxon>Bacteria</taxon>
        <taxon>Pseudomonadati</taxon>
        <taxon>Campylobacterota</taxon>
        <taxon>Epsilonproteobacteria</taxon>
        <taxon>Campylobacterales</taxon>
        <taxon>Helicobacteraceae</taxon>
        <taxon>Helicobacter</taxon>
    </lineage>
</organism>
<comment type="catalytic activity">
    <reaction evidence="4">
        <text>(6S)-5-formyl-5,6,7,8-tetrahydrofolate + ATP = (6R)-5,10-methenyltetrahydrofolate + ADP + phosphate</text>
        <dbReference type="Rhea" id="RHEA:10488"/>
        <dbReference type="ChEBI" id="CHEBI:30616"/>
        <dbReference type="ChEBI" id="CHEBI:43474"/>
        <dbReference type="ChEBI" id="CHEBI:57455"/>
        <dbReference type="ChEBI" id="CHEBI:57457"/>
        <dbReference type="ChEBI" id="CHEBI:456216"/>
        <dbReference type="EC" id="6.3.3.2"/>
    </reaction>
</comment>
<proteinExistence type="inferred from homology"/>
<dbReference type="GO" id="GO:0046872">
    <property type="term" value="F:metal ion binding"/>
    <property type="evidence" value="ECO:0007669"/>
    <property type="project" value="UniProtKB-KW"/>
</dbReference>
<dbReference type="InterPro" id="IPR037171">
    <property type="entry name" value="NagB/RpiA_transferase-like"/>
</dbReference>
<dbReference type="GO" id="GO:0005524">
    <property type="term" value="F:ATP binding"/>
    <property type="evidence" value="ECO:0007669"/>
    <property type="project" value="UniProtKB-KW"/>
</dbReference>
<comment type="similarity">
    <text evidence="1 4">Belongs to the 5-formyltetrahydrofolate cyclo-ligase family.</text>
</comment>
<keyword evidence="5" id="KW-0436">Ligase</keyword>
<dbReference type="AlphaFoldDB" id="A0AAE7DUW3"/>
<dbReference type="InterPro" id="IPR024185">
    <property type="entry name" value="FTHF_cligase-like_sf"/>
</dbReference>
<dbReference type="PANTHER" id="PTHR23407:SF1">
    <property type="entry name" value="5-FORMYLTETRAHYDROFOLATE CYCLO-LIGASE"/>
    <property type="match status" value="1"/>
</dbReference>
<dbReference type="EMBL" id="CP053396">
    <property type="protein sequence ID" value="QJW44278.1"/>
    <property type="molecule type" value="Genomic_DNA"/>
</dbReference>
<dbReference type="SUPFAM" id="SSF100950">
    <property type="entry name" value="NagB/RpiA/CoA transferase-like"/>
    <property type="match status" value="1"/>
</dbReference>
<dbReference type="Gene3D" id="3.40.50.10420">
    <property type="entry name" value="NagB/RpiA/CoA transferase-like"/>
    <property type="match status" value="1"/>
</dbReference>
<dbReference type="EC" id="6.3.3.2" evidence="4"/>
<keyword evidence="4" id="KW-0460">Magnesium</keyword>
<evidence type="ECO:0000256" key="3">
    <source>
        <dbReference type="ARBA" id="ARBA00022840"/>
    </source>
</evidence>
<reference evidence="5 6" key="1">
    <citation type="submission" date="2020-05" db="EMBL/GenBank/DDBJ databases">
        <title>Proteome, Transcriptome, Methylome of different strains of Helicobacter pylori.</title>
        <authorList>
            <person name="Butenko I."/>
            <person name="Fedorov D."/>
            <person name="Babenko V."/>
            <person name="Manolov A."/>
            <person name="Boldyreva D."/>
            <person name="Klimina K."/>
            <person name="Veselovski V."/>
            <person name="Malahova M."/>
            <person name="Semashko T."/>
            <person name="Semenov I."/>
            <person name="Govorun V."/>
        </authorList>
    </citation>
    <scope>NUCLEOTIDE SEQUENCE [LARGE SCALE GENOMIC DNA]</scope>
    <source>
        <strain evidence="5 6">HPY</strain>
    </source>
</reference>
<sequence>MIIKTIFRDFCKERLKRAKPTKDKAVRDKLACKLLFLKLKDYQNILLYSPLGHELDIRPLILKLRQKNKRVWLPKSIKKGANFSKEGFTIAPFRLPLRRLGWFDEPSLSRYYKQELDCIVVPILGMDTSFRRVGFGLGMYDRSLPQLFKRRLKRPLIVFVSRELAIANGVLTDAHDIEADLYMNARIVMKNDKRKHYEQRVNLHFIRSLSSVFDYRSNHVLCDEKDLLC</sequence>
<name>A0AAE7DUW3_HELPX</name>